<evidence type="ECO:0000313" key="5">
    <source>
        <dbReference type="RefSeq" id="XP_016468142.1"/>
    </source>
</evidence>
<name>A0A1S3ZUV0_TOBAC</name>
<organism evidence="4 5">
    <name type="scientific">Nicotiana tabacum</name>
    <name type="common">Common tobacco</name>
    <dbReference type="NCBI Taxonomy" id="4097"/>
    <lineage>
        <taxon>Eukaryota</taxon>
        <taxon>Viridiplantae</taxon>
        <taxon>Streptophyta</taxon>
        <taxon>Embryophyta</taxon>
        <taxon>Tracheophyta</taxon>
        <taxon>Spermatophyta</taxon>
        <taxon>Magnoliopsida</taxon>
        <taxon>eudicotyledons</taxon>
        <taxon>Gunneridae</taxon>
        <taxon>Pentapetalae</taxon>
        <taxon>asterids</taxon>
        <taxon>lamiids</taxon>
        <taxon>Solanales</taxon>
        <taxon>Solanaceae</taxon>
        <taxon>Nicotianoideae</taxon>
        <taxon>Nicotianeae</taxon>
        <taxon>Nicotiana</taxon>
    </lineage>
</organism>
<dbReference type="InterPro" id="IPR003611">
    <property type="entry name" value="NUMOD3"/>
</dbReference>
<feature type="region of interest" description="Disordered" evidence="2">
    <location>
        <begin position="71"/>
        <end position="111"/>
    </location>
</feature>
<dbReference type="KEGG" id="nta:107790700"/>
<dbReference type="STRING" id="4097.A0A1S3ZUV0"/>
<dbReference type="OrthoDB" id="1935413at2759"/>
<feature type="compositionally biased region" description="Basic residues" evidence="2">
    <location>
        <begin position="248"/>
        <end position="258"/>
    </location>
</feature>
<dbReference type="PANTHER" id="PTHR34199:SF2">
    <property type="entry name" value="NUMOD3 MOTIF FAMILY PROTEIN, EXPRESSED"/>
    <property type="match status" value="1"/>
</dbReference>
<dbReference type="Proteomes" id="UP000790787">
    <property type="component" value="Chromosome 6"/>
</dbReference>
<keyword evidence="4" id="KW-1185">Reference proteome</keyword>
<dbReference type="RefSeq" id="XP_016468142.1">
    <property type="nucleotide sequence ID" value="XM_016612656.1"/>
</dbReference>
<reference evidence="5" key="2">
    <citation type="submission" date="2025-08" db="UniProtKB">
        <authorList>
            <consortium name="RefSeq"/>
        </authorList>
    </citation>
    <scope>IDENTIFICATION</scope>
    <source>
        <tissue evidence="5">Leaf</tissue>
    </source>
</reference>
<proteinExistence type="predicted"/>
<evidence type="ECO:0000259" key="3">
    <source>
        <dbReference type="Pfam" id="PF07460"/>
    </source>
</evidence>
<dbReference type="Pfam" id="PF07460">
    <property type="entry name" value="NUMOD3"/>
    <property type="match status" value="1"/>
</dbReference>
<dbReference type="PANTHER" id="PTHR34199">
    <property type="entry name" value="NUMOD3 MOTIF FAMILY PROTEIN, EXPRESSED"/>
    <property type="match status" value="1"/>
</dbReference>
<dbReference type="PaxDb" id="4097-A0A1S3ZUV0"/>
<feature type="region of interest" description="Disordered" evidence="2">
    <location>
        <begin position="524"/>
        <end position="593"/>
    </location>
</feature>
<accession>A0A1S3ZUV0</accession>
<feature type="coiled-coil region" evidence="1">
    <location>
        <begin position="380"/>
        <end position="431"/>
    </location>
</feature>
<reference evidence="4" key="1">
    <citation type="journal article" date="2014" name="Nat. Commun.">
        <title>The tobacco genome sequence and its comparison with those of tomato and potato.</title>
        <authorList>
            <person name="Sierro N."/>
            <person name="Battey J.N."/>
            <person name="Ouadi S."/>
            <person name="Bakaher N."/>
            <person name="Bovet L."/>
            <person name="Willig A."/>
            <person name="Goepfert S."/>
            <person name="Peitsch M.C."/>
            <person name="Ivanov N.V."/>
        </authorList>
    </citation>
    <scope>NUCLEOTIDE SEQUENCE [LARGE SCALE GENOMIC DNA]</scope>
</reference>
<dbReference type="AlphaFoldDB" id="A0A1S3ZUV0"/>
<feature type="region of interest" description="Disordered" evidence="2">
    <location>
        <begin position="245"/>
        <end position="265"/>
    </location>
</feature>
<gene>
    <name evidence="5" type="primary">LOC107790700</name>
</gene>
<sequence length="593" mass="66688">MPLLDIATTQPCFQNNVCSVSSRIFFSTRFVYNKEYRLWNSFCIPQKAPNSKIKLFRGGLMIRAVATLEKGPTKNTQSNEEQNNFGGVRMGKYSGSSNSAVAEQPSEDDMELNDREKLRRMRISKANKGNTPWNKGRKHSPETLQRIRERTRLAMQDPKVKMKLVNLGHAQSEETRIKIGVAVRMGWERRRGKLMLQETCHYEWQNLIAEASRRGLQGEEELQWDSYEILNEQLEQEWIKSVEERKNMPRQKGNKRAPKSAEQRRKISEAIAAKWADPEYRTRVRSALNKYHGIADGVERKPRRRPVSDGQTRKRSPPKKKADEVDKLVKLEPKSQVQRVRLRRKNTPMYKDPLASSKLEMLKNIRAQRAAIDQKKIEAISRAKELIAEAEKAAEALEIAAQKSPLAHASLIETRKLISEAIQSIESIEKEVAFTDGNLSPPSTELVSHTADEIGALDDAGERINGWHAVMPLESGINDLENGQHALQGLLNGKSSALLSSSGEYGLLGDRDEVYQLISSDISPEKGANITQPSTSTQKLDGDEANESPGDEKKPLPNGLISESKIEEAPSQPPTTTTKKWVRGKLVEVGEGS</sequence>
<dbReference type="OMA" id="RRKNTPM"/>
<keyword evidence="1" id="KW-0175">Coiled coil</keyword>
<protein>
    <submittedName>
        <fullName evidence="5">Uncharacterized protein LOC107790700</fullName>
    </submittedName>
</protein>
<evidence type="ECO:0000256" key="2">
    <source>
        <dbReference type="SAM" id="MobiDB-lite"/>
    </source>
</evidence>
<feature type="compositionally biased region" description="Polar residues" evidence="2">
    <location>
        <begin position="73"/>
        <end position="85"/>
    </location>
</feature>
<evidence type="ECO:0000256" key="1">
    <source>
        <dbReference type="SAM" id="Coils"/>
    </source>
</evidence>
<feature type="compositionally biased region" description="Polar residues" evidence="2">
    <location>
        <begin position="529"/>
        <end position="539"/>
    </location>
</feature>
<dbReference type="GeneID" id="107790700"/>
<dbReference type="RefSeq" id="XP_016468142.1">
    <property type="nucleotide sequence ID" value="XM_016612656.2"/>
</dbReference>
<dbReference type="GO" id="GO:0003677">
    <property type="term" value="F:DNA binding"/>
    <property type="evidence" value="ECO:0007669"/>
    <property type="project" value="InterPro"/>
</dbReference>
<feature type="domain" description="Nuclease associated modular" evidence="3">
    <location>
        <begin position="121"/>
        <end position="148"/>
    </location>
</feature>
<evidence type="ECO:0000313" key="4">
    <source>
        <dbReference type="Proteomes" id="UP000790787"/>
    </source>
</evidence>
<feature type="region of interest" description="Disordered" evidence="2">
    <location>
        <begin position="295"/>
        <end position="325"/>
    </location>
</feature>